<proteinExistence type="predicted"/>
<dbReference type="PROSITE" id="PS51186">
    <property type="entry name" value="GNAT"/>
    <property type="match status" value="1"/>
</dbReference>
<keyword evidence="3" id="KW-1185">Reference proteome</keyword>
<name>A0ABR8UKZ9_9GAMM</name>
<accession>A0ABR8UKZ9</accession>
<gene>
    <name evidence="2" type="ORF">H9645_09820</name>
</gene>
<dbReference type="InterPro" id="IPR016181">
    <property type="entry name" value="Acyl_CoA_acyltransferase"/>
</dbReference>
<evidence type="ECO:0000313" key="2">
    <source>
        <dbReference type="EMBL" id="MBD7988324.1"/>
    </source>
</evidence>
<evidence type="ECO:0000259" key="1">
    <source>
        <dbReference type="PROSITE" id="PS51186"/>
    </source>
</evidence>
<dbReference type="RefSeq" id="WP_191729527.1">
    <property type="nucleotide sequence ID" value="NZ_JACSQJ010000005.1"/>
</dbReference>
<protein>
    <submittedName>
        <fullName evidence="2">GNAT family N-acetyltransferase</fullName>
    </submittedName>
</protein>
<dbReference type="Pfam" id="PF13527">
    <property type="entry name" value="Acetyltransf_9"/>
    <property type="match status" value="1"/>
</dbReference>
<evidence type="ECO:0000313" key="3">
    <source>
        <dbReference type="Proteomes" id="UP000647183"/>
    </source>
</evidence>
<comment type="caution">
    <text evidence="2">The sequence shown here is derived from an EMBL/GenBank/DDBJ whole genome shotgun (WGS) entry which is preliminary data.</text>
</comment>
<dbReference type="Proteomes" id="UP000647183">
    <property type="component" value="Unassembled WGS sequence"/>
</dbReference>
<reference evidence="2 3" key="1">
    <citation type="submission" date="2020-08" db="EMBL/GenBank/DDBJ databases">
        <title>A Genomic Blueprint of the Chicken Gut Microbiome.</title>
        <authorList>
            <person name="Gilroy R."/>
            <person name="Ravi A."/>
            <person name="Getino M."/>
            <person name="Pursley I."/>
            <person name="Horton D.L."/>
            <person name="Alikhan N.-F."/>
            <person name="Baker D."/>
            <person name="Gharbi K."/>
            <person name="Hall N."/>
            <person name="Watson M."/>
            <person name="Adriaenssens E.M."/>
            <person name="Foster-Nyarko E."/>
            <person name="Jarju S."/>
            <person name="Secka A."/>
            <person name="Antonio M."/>
            <person name="Oren A."/>
            <person name="Chaudhuri R."/>
            <person name="La Ragione R.M."/>
            <person name="Hildebrand F."/>
            <person name="Pallen M.J."/>
        </authorList>
    </citation>
    <scope>NUCLEOTIDE SEQUENCE [LARGE SCALE GENOMIC DNA]</scope>
    <source>
        <strain evidence="2 3">Sa2BVA3</strain>
    </source>
</reference>
<organism evidence="2 3">
    <name type="scientific">Luteimonas colneyensis</name>
    <dbReference type="NCBI Taxonomy" id="2762230"/>
    <lineage>
        <taxon>Bacteria</taxon>
        <taxon>Pseudomonadati</taxon>
        <taxon>Pseudomonadota</taxon>
        <taxon>Gammaproteobacteria</taxon>
        <taxon>Lysobacterales</taxon>
        <taxon>Lysobacteraceae</taxon>
        <taxon>Luteimonas</taxon>
    </lineage>
</organism>
<dbReference type="InterPro" id="IPR000182">
    <property type="entry name" value="GNAT_dom"/>
</dbReference>
<feature type="domain" description="N-acetyltransferase" evidence="1">
    <location>
        <begin position="13"/>
        <end position="166"/>
    </location>
</feature>
<dbReference type="EMBL" id="JACSQJ010000005">
    <property type="protein sequence ID" value="MBD7988324.1"/>
    <property type="molecule type" value="Genomic_DNA"/>
</dbReference>
<dbReference type="SUPFAM" id="SSF55729">
    <property type="entry name" value="Acyl-CoA N-acyltransferases (Nat)"/>
    <property type="match status" value="1"/>
</dbReference>
<sequence>MSQVQSQKVAEDFVIRELDRSDDVIEAVFAICSGAFTNVSLDKLRSNWLRSHPGSTFLGAFHDGKLAAVNGFLAHPIMIKGTPSFAFQSCWSATKPDYRGKGLFTRIINEAKLLLAGRCAFLCGFPNAVSGPIFSGKLGFHSVPMVRNLIWVRGTEQALQAQIDIGRWFAGLENDNLIRFDQYAISDWKLAEGGGHVAVEHNTNFIWGRVGVRRIAGVKFKVLLAGGVELNKPQLFGRLMQEVRKASGVSIVRFVSASGSLVDEASRWTRHGDRTEPFIFFPVDSEIDGLDFDAHTGMKDVY</sequence>
<dbReference type="Gene3D" id="3.40.630.30">
    <property type="match status" value="1"/>
</dbReference>